<dbReference type="GeneID" id="93724497"/>
<accession>G2SYF2</accession>
<dbReference type="STRING" id="585394.RHOM_13980"/>
<dbReference type="Proteomes" id="UP000008178">
    <property type="component" value="Chromosome"/>
</dbReference>
<dbReference type="AlphaFoldDB" id="G2SYF2"/>
<reference evidence="1 2" key="1">
    <citation type="journal article" date="2015" name="Genome Announc.">
        <title>Complete genome sequence of the human gut symbiont Roseburia hominis.</title>
        <authorList>
            <person name="Travis A.J."/>
            <person name="Kelly D."/>
            <person name="Flint H.J."/>
            <person name="Aminov R.I."/>
        </authorList>
    </citation>
    <scope>NUCLEOTIDE SEQUENCE [LARGE SCALE GENOMIC DNA]</scope>
    <source>
        <strain evidence="2">DSM 16839 / JCM 17582 / NCIMB 14029 / A2-183</strain>
    </source>
</reference>
<dbReference type="KEGG" id="rho:RHOM_13980"/>
<dbReference type="OrthoDB" id="2057080at2"/>
<evidence type="ECO:0000313" key="2">
    <source>
        <dbReference type="Proteomes" id="UP000008178"/>
    </source>
</evidence>
<evidence type="ECO:0008006" key="3">
    <source>
        <dbReference type="Google" id="ProtNLM"/>
    </source>
</evidence>
<dbReference type="RefSeq" id="WP_014080869.1">
    <property type="nucleotide sequence ID" value="NC_015977.1"/>
</dbReference>
<gene>
    <name evidence="1" type="ordered locus">RHOM_13980</name>
</gene>
<evidence type="ECO:0000313" key="1">
    <source>
        <dbReference type="EMBL" id="AEN97902.1"/>
    </source>
</evidence>
<sequence length="287" mass="33641">MAGISKVLETELNGLKVNLFEFDIENEESFNEIKAYLVNKVKISKVHNIEEYDLTYYGTKNLNPDFVARFNEQVAKINIPKKTKIPQFDVRRERVTEWMAQYLLEQEYGCKFYDEADKRVNLKTVEIDKHTDGIDVPGIWMDNDRIRFVVCEVKASETNQIPCDSVQSLRQDIQKAIDDVDNRVSHEILEYMHGIRNVKMQDDILEKIVDFLANLIAGEKEDLADNIMFFPFLLRNNEKIVPEMNIDDYKNFSLQGVKRENVENIILSFRKKFSEFSNEVYEEAIGE</sequence>
<dbReference type="BioCyc" id="RHOM585394:G1H02-2775-MONOMER"/>
<keyword evidence="2" id="KW-1185">Reference proteome</keyword>
<dbReference type="HOGENOM" id="CLU_969372_0_0_9"/>
<dbReference type="EMBL" id="CP003040">
    <property type="protein sequence ID" value="AEN97902.1"/>
    <property type="molecule type" value="Genomic_DNA"/>
</dbReference>
<organism evidence="1 2">
    <name type="scientific">Roseburia hominis (strain DSM 16839 / JCM 17582 / NCIMB 14029 / A2-183)</name>
    <dbReference type="NCBI Taxonomy" id="585394"/>
    <lineage>
        <taxon>Bacteria</taxon>
        <taxon>Bacillati</taxon>
        <taxon>Bacillota</taxon>
        <taxon>Clostridia</taxon>
        <taxon>Lachnospirales</taxon>
        <taxon>Lachnospiraceae</taxon>
        <taxon>Roseburia</taxon>
    </lineage>
</organism>
<protein>
    <recommendedName>
        <fullName evidence="3">DUF1837 domain-containing protein</fullName>
    </recommendedName>
</protein>
<name>G2SYF2_ROSHA</name>
<proteinExistence type="predicted"/>